<feature type="transmembrane region" description="Helical" evidence="1">
    <location>
        <begin position="81"/>
        <end position="99"/>
    </location>
</feature>
<comment type="caution">
    <text evidence="2">The sequence shown here is derived from an EMBL/GenBank/DDBJ whole genome shotgun (WGS) entry which is preliminary data.</text>
</comment>
<keyword evidence="3" id="KW-1185">Reference proteome</keyword>
<evidence type="ECO:0000313" key="2">
    <source>
        <dbReference type="EMBL" id="GAA3981024.1"/>
    </source>
</evidence>
<accession>A0ABP7QE80</accession>
<dbReference type="Proteomes" id="UP001500742">
    <property type="component" value="Unassembled WGS sequence"/>
</dbReference>
<feature type="transmembrane region" description="Helical" evidence="1">
    <location>
        <begin position="24"/>
        <end position="42"/>
    </location>
</feature>
<sequence length="115" mass="12722">MVDSFIELKDWLIDLGEDHNVNPFVFGGLYLSSKLLLLSFLARAVKFFRAKKPILMPLAAAATGFSLPYIYLVIAGRNLSIWIYILIGAIFILGAFSIWKKITAKEKPADVSAGS</sequence>
<keyword evidence="1" id="KW-1133">Transmembrane helix</keyword>
<feature type="transmembrane region" description="Helical" evidence="1">
    <location>
        <begin position="54"/>
        <end position="75"/>
    </location>
</feature>
<organism evidence="2 3">
    <name type="scientific">Mucilaginibacter dorajii</name>
    <dbReference type="NCBI Taxonomy" id="692994"/>
    <lineage>
        <taxon>Bacteria</taxon>
        <taxon>Pseudomonadati</taxon>
        <taxon>Bacteroidota</taxon>
        <taxon>Sphingobacteriia</taxon>
        <taxon>Sphingobacteriales</taxon>
        <taxon>Sphingobacteriaceae</taxon>
        <taxon>Mucilaginibacter</taxon>
    </lineage>
</organism>
<dbReference type="EMBL" id="BAAAZC010000025">
    <property type="protein sequence ID" value="GAA3981024.1"/>
    <property type="molecule type" value="Genomic_DNA"/>
</dbReference>
<keyword evidence="1" id="KW-0472">Membrane</keyword>
<protein>
    <submittedName>
        <fullName evidence="2">Uncharacterized protein</fullName>
    </submittedName>
</protein>
<evidence type="ECO:0000256" key="1">
    <source>
        <dbReference type="SAM" id="Phobius"/>
    </source>
</evidence>
<dbReference type="RefSeq" id="WP_259088419.1">
    <property type="nucleotide sequence ID" value="NZ_BAAAZC010000025.1"/>
</dbReference>
<proteinExistence type="predicted"/>
<evidence type="ECO:0000313" key="3">
    <source>
        <dbReference type="Proteomes" id="UP001500742"/>
    </source>
</evidence>
<keyword evidence="1" id="KW-0812">Transmembrane</keyword>
<name>A0ABP7QE80_9SPHI</name>
<reference evidence="3" key="1">
    <citation type="journal article" date="2019" name="Int. J. Syst. Evol. Microbiol.">
        <title>The Global Catalogue of Microorganisms (GCM) 10K type strain sequencing project: providing services to taxonomists for standard genome sequencing and annotation.</title>
        <authorList>
            <consortium name="The Broad Institute Genomics Platform"/>
            <consortium name="The Broad Institute Genome Sequencing Center for Infectious Disease"/>
            <person name="Wu L."/>
            <person name="Ma J."/>
        </authorList>
    </citation>
    <scope>NUCLEOTIDE SEQUENCE [LARGE SCALE GENOMIC DNA]</scope>
    <source>
        <strain evidence="3">JCM 16601</strain>
    </source>
</reference>
<gene>
    <name evidence="2" type="ORF">GCM10022210_35450</name>
</gene>